<comment type="caution">
    <text evidence="1">The sequence shown here is derived from an EMBL/GenBank/DDBJ whole genome shotgun (WGS) entry which is preliminary data.</text>
</comment>
<gene>
    <name evidence="1" type="ORF">LMANV2_470056</name>
</gene>
<evidence type="ECO:0000313" key="2">
    <source>
        <dbReference type="Proteomes" id="UP000234460"/>
    </source>
</evidence>
<name>A0AAQ1P1Y8_LEPIR</name>
<protein>
    <submittedName>
        <fullName evidence="1">Uncharacterized protein</fullName>
    </submittedName>
</protein>
<evidence type="ECO:0000313" key="1">
    <source>
        <dbReference type="EMBL" id="SOR62448.1"/>
    </source>
</evidence>
<dbReference type="EMBL" id="OEJX01000042">
    <property type="protein sequence ID" value="SOR62448.1"/>
    <property type="molecule type" value="Genomic_DNA"/>
</dbReference>
<reference evidence="1 2" key="1">
    <citation type="submission" date="2017-11" db="EMBL/GenBank/DDBJ databases">
        <authorList>
            <person name="Lechat P."/>
        </authorList>
    </citation>
    <scope>NUCLEOTIDE SEQUENCE [LARGE SCALE GENOMIC DNA]</scope>
    <source>
        <strain evidence="1">L495</strain>
    </source>
</reference>
<proteinExistence type="predicted"/>
<dbReference type="Proteomes" id="UP000234460">
    <property type="component" value="Chromosome LMANV2"/>
</dbReference>
<organism evidence="1 2">
    <name type="scientific">Leptospira interrogans serovar Manilae</name>
    <dbReference type="NCBI Taxonomy" id="214675"/>
    <lineage>
        <taxon>Bacteria</taxon>
        <taxon>Pseudomonadati</taxon>
        <taxon>Spirochaetota</taxon>
        <taxon>Spirochaetia</taxon>
        <taxon>Leptospirales</taxon>
        <taxon>Leptospiraceae</taxon>
        <taxon>Leptospira</taxon>
    </lineage>
</organism>
<accession>A0AAQ1P1Y8</accession>
<dbReference type="AlphaFoldDB" id="A0AAQ1P1Y8"/>
<sequence>MVLYYRIFVFLIFLDKTFLELQKNLITITLQVLNKIQSFL</sequence>